<evidence type="ECO:0000313" key="1">
    <source>
        <dbReference type="EMBL" id="OJJ02094.1"/>
    </source>
</evidence>
<reference evidence="2" key="1">
    <citation type="journal article" date="2017" name="Genome Biol.">
        <title>Comparative genomics reveals high biological diversity and specific adaptations in the industrially and medically important fungal genus Aspergillus.</title>
        <authorList>
            <person name="de Vries R.P."/>
            <person name="Riley R."/>
            <person name="Wiebenga A."/>
            <person name="Aguilar-Osorio G."/>
            <person name="Amillis S."/>
            <person name="Uchima C.A."/>
            <person name="Anderluh G."/>
            <person name="Asadollahi M."/>
            <person name="Askin M."/>
            <person name="Barry K."/>
            <person name="Battaglia E."/>
            <person name="Bayram O."/>
            <person name="Benocci T."/>
            <person name="Braus-Stromeyer S.A."/>
            <person name="Caldana C."/>
            <person name="Canovas D."/>
            <person name="Cerqueira G.C."/>
            <person name="Chen F."/>
            <person name="Chen W."/>
            <person name="Choi C."/>
            <person name="Clum A."/>
            <person name="Dos Santos R.A."/>
            <person name="Damasio A.R."/>
            <person name="Diallinas G."/>
            <person name="Emri T."/>
            <person name="Fekete E."/>
            <person name="Flipphi M."/>
            <person name="Freyberg S."/>
            <person name="Gallo A."/>
            <person name="Gournas C."/>
            <person name="Habgood R."/>
            <person name="Hainaut M."/>
            <person name="Harispe M.L."/>
            <person name="Henrissat B."/>
            <person name="Hilden K.S."/>
            <person name="Hope R."/>
            <person name="Hossain A."/>
            <person name="Karabika E."/>
            <person name="Karaffa L."/>
            <person name="Karanyi Z."/>
            <person name="Krasevec N."/>
            <person name="Kuo A."/>
            <person name="Kusch H."/>
            <person name="LaButti K."/>
            <person name="Lagendijk E.L."/>
            <person name="Lapidus A."/>
            <person name="Levasseur A."/>
            <person name="Lindquist E."/>
            <person name="Lipzen A."/>
            <person name="Logrieco A.F."/>
            <person name="MacCabe A."/>
            <person name="Maekelae M.R."/>
            <person name="Malavazi I."/>
            <person name="Melin P."/>
            <person name="Meyer V."/>
            <person name="Mielnichuk N."/>
            <person name="Miskei M."/>
            <person name="Molnar A.P."/>
            <person name="Mule G."/>
            <person name="Ngan C.Y."/>
            <person name="Orejas M."/>
            <person name="Orosz E."/>
            <person name="Ouedraogo J.P."/>
            <person name="Overkamp K.M."/>
            <person name="Park H.-S."/>
            <person name="Perrone G."/>
            <person name="Piumi F."/>
            <person name="Punt P.J."/>
            <person name="Ram A.F."/>
            <person name="Ramon A."/>
            <person name="Rauscher S."/>
            <person name="Record E."/>
            <person name="Riano-Pachon D.M."/>
            <person name="Robert V."/>
            <person name="Roehrig J."/>
            <person name="Ruller R."/>
            <person name="Salamov A."/>
            <person name="Salih N.S."/>
            <person name="Samson R.A."/>
            <person name="Sandor E."/>
            <person name="Sanguinetti M."/>
            <person name="Schuetze T."/>
            <person name="Sepcic K."/>
            <person name="Shelest E."/>
            <person name="Sherlock G."/>
            <person name="Sophianopoulou V."/>
            <person name="Squina F.M."/>
            <person name="Sun H."/>
            <person name="Susca A."/>
            <person name="Todd R.B."/>
            <person name="Tsang A."/>
            <person name="Unkles S.E."/>
            <person name="van de Wiele N."/>
            <person name="van Rossen-Uffink D."/>
            <person name="Oliveira J.V."/>
            <person name="Vesth T.C."/>
            <person name="Visser J."/>
            <person name="Yu J.-H."/>
            <person name="Zhou M."/>
            <person name="Andersen M.R."/>
            <person name="Archer D.B."/>
            <person name="Baker S.E."/>
            <person name="Benoit I."/>
            <person name="Brakhage A.A."/>
            <person name="Braus G.H."/>
            <person name="Fischer R."/>
            <person name="Frisvad J.C."/>
            <person name="Goldman G.H."/>
            <person name="Houbraken J."/>
            <person name="Oakley B."/>
            <person name="Pocsi I."/>
            <person name="Scazzocchio C."/>
            <person name="Seiboth B."/>
            <person name="vanKuyk P.A."/>
            <person name="Wortman J."/>
            <person name="Dyer P.S."/>
            <person name="Grigoriev I.V."/>
        </authorList>
    </citation>
    <scope>NUCLEOTIDE SEQUENCE [LARGE SCALE GENOMIC DNA]</scope>
    <source>
        <strain evidence="2">CBS 583.65</strain>
    </source>
</reference>
<dbReference type="AlphaFoldDB" id="A0A1L9PKP2"/>
<dbReference type="EMBL" id="KV878129">
    <property type="protein sequence ID" value="OJJ02094.1"/>
    <property type="molecule type" value="Genomic_DNA"/>
</dbReference>
<dbReference type="GeneID" id="63731327"/>
<dbReference type="Proteomes" id="UP000184073">
    <property type="component" value="Unassembled WGS sequence"/>
</dbReference>
<protein>
    <submittedName>
        <fullName evidence="1">Uncharacterized protein</fullName>
    </submittedName>
</protein>
<name>A0A1L9PKP2_ASPVE</name>
<keyword evidence="2" id="KW-1185">Reference proteome</keyword>
<gene>
    <name evidence="1" type="ORF">ASPVEDRAFT_655881</name>
</gene>
<evidence type="ECO:0000313" key="2">
    <source>
        <dbReference type="Proteomes" id="UP000184073"/>
    </source>
</evidence>
<sequence length="118" mass="13608">MTATYLCIAVLSRETVPCFGLPMPSTTDDRREITVRLPSIPWLAEDLEANHLLVKPHQPADERCLEGGEHSWWRHANGWERWTDRMQIYQLKTQQIPAFSVSGAWEPLNECLVSRSFS</sequence>
<accession>A0A1L9PKP2</accession>
<dbReference type="RefSeq" id="XP_040667856.1">
    <property type="nucleotide sequence ID" value="XM_040815816.1"/>
</dbReference>
<organism evidence="1 2">
    <name type="scientific">Aspergillus versicolor CBS 583.65</name>
    <dbReference type="NCBI Taxonomy" id="1036611"/>
    <lineage>
        <taxon>Eukaryota</taxon>
        <taxon>Fungi</taxon>
        <taxon>Dikarya</taxon>
        <taxon>Ascomycota</taxon>
        <taxon>Pezizomycotina</taxon>
        <taxon>Eurotiomycetes</taxon>
        <taxon>Eurotiomycetidae</taxon>
        <taxon>Eurotiales</taxon>
        <taxon>Aspergillaceae</taxon>
        <taxon>Aspergillus</taxon>
        <taxon>Aspergillus subgen. Nidulantes</taxon>
    </lineage>
</organism>
<proteinExistence type="predicted"/>
<dbReference type="VEuPathDB" id="FungiDB:ASPVEDRAFT_655881"/>